<dbReference type="Pfam" id="PF01244">
    <property type="entry name" value="Peptidase_M19"/>
    <property type="match status" value="1"/>
</dbReference>
<dbReference type="EMBL" id="UGLZ01000005">
    <property type="protein sequence ID" value="STV27230.1"/>
    <property type="molecule type" value="Genomic_DNA"/>
</dbReference>
<dbReference type="SUPFAM" id="SSF51556">
    <property type="entry name" value="Metallo-dependent hydrolases"/>
    <property type="match status" value="1"/>
</dbReference>
<keyword evidence="2" id="KW-1185">Reference proteome</keyword>
<dbReference type="Gene3D" id="3.20.20.140">
    <property type="entry name" value="Metal-dependent hydrolases"/>
    <property type="match status" value="1"/>
</dbReference>
<dbReference type="PANTHER" id="PTHR10443">
    <property type="entry name" value="MICROSOMAL DIPEPTIDASE"/>
    <property type="match status" value="1"/>
</dbReference>
<dbReference type="Proteomes" id="UP000255382">
    <property type="component" value="Unassembled WGS sequence"/>
</dbReference>
<sequence length="381" mass="41838">MAIFDGHNDLLLNLWLHHREDPVSAFFAGIENGHLDYPRMLQGGFAGGLFALFVPPQEYIARMTPQYASQRWDPIDILWQQLAILKQLIAHSAGRLRLCLSAADIERCREDKVLAMVAHIEGAGGFDGEGRDLQAFYAAGVRSIGPFWNMANRFGSGVNGSFPGSPDTGPGLTAAGIDLIKQVNALKMQIDVSHMNEKAFWDTAHHATSPLVATHSNAHALCPQPRNLTDQQLRAIRDSGGVVGVNFGNAFLRADGRRDSDTPLTTIVRHIDYLINIMGEDHVALGSDFDGITLPDELGDVAGLPRLINTLRASGYDQLVLDKLLWRNWLRVLKNVLATIGYIVNIKLIPYRFRVDLSPGEAQYAAAVTDPPLSVEACSHF</sequence>
<reference evidence="1 2" key="1">
    <citation type="submission" date="2018-06" db="EMBL/GenBank/DDBJ databases">
        <authorList>
            <consortium name="Pathogen Informatics"/>
            <person name="Doyle S."/>
        </authorList>
    </citation>
    <scope>NUCLEOTIDE SEQUENCE [LARGE SCALE GENOMIC DNA]</scope>
    <source>
        <strain evidence="1 2">NCTC5050</strain>
    </source>
</reference>
<organism evidence="1 2">
    <name type="scientific">Klebsiella pneumoniae subsp. ozaenae</name>
    <dbReference type="NCBI Taxonomy" id="574"/>
    <lineage>
        <taxon>Bacteria</taxon>
        <taxon>Pseudomonadati</taxon>
        <taxon>Pseudomonadota</taxon>
        <taxon>Gammaproteobacteria</taxon>
        <taxon>Enterobacterales</taxon>
        <taxon>Enterobacteriaceae</taxon>
        <taxon>Klebsiella/Raoultella group</taxon>
        <taxon>Klebsiella</taxon>
        <taxon>Klebsiella pneumoniae complex</taxon>
    </lineage>
</organism>
<dbReference type="InterPro" id="IPR032466">
    <property type="entry name" value="Metal_Hydrolase"/>
</dbReference>
<gene>
    <name evidence="1" type="ORF">NCTC5050_04310</name>
</gene>
<proteinExistence type="predicted"/>
<protein>
    <submittedName>
        <fullName evidence="1">Microsomal dipeptidase</fullName>
    </submittedName>
</protein>
<dbReference type="PROSITE" id="PS51365">
    <property type="entry name" value="RENAL_DIPEPTIDASE_2"/>
    <property type="match status" value="1"/>
</dbReference>
<dbReference type="CDD" id="cd01301">
    <property type="entry name" value="rDP_like"/>
    <property type="match status" value="1"/>
</dbReference>
<dbReference type="GO" id="GO:0070573">
    <property type="term" value="F:metallodipeptidase activity"/>
    <property type="evidence" value="ECO:0007669"/>
    <property type="project" value="InterPro"/>
</dbReference>
<evidence type="ECO:0000313" key="2">
    <source>
        <dbReference type="Proteomes" id="UP000255382"/>
    </source>
</evidence>
<dbReference type="AlphaFoldDB" id="A0A378B4G2"/>
<name>A0A378B4G2_KLEPO</name>
<accession>A0A378B4G2</accession>
<dbReference type="GO" id="GO:0006508">
    <property type="term" value="P:proteolysis"/>
    <property type="evidence" value="ECO:0007669"/>
    <property type="project" value="InterPro"/>
</dbReference>
<dbReference type="PANTHER" id="PTHR10443:SF12">
    <property type="entry name" value="DIPEPTIDASE"/>
    <property type="match status" value="1"/>
</dbReference>
<evidence type="ECO:0000313" key="1">
    <source>
        <dbReference type="EMBL" id="STV27230.1"/>
    </source>
</evidence>
<dbReference type="InterPro" id="IPR008257">
    <property type="entry name" value="Pept_M19"/>
</dbReference>